<keyword evidence="1" id="KW-0732">Signal</keyword>
<dbReference type="Gene3D" id="2.40.50.870">
    <property type="entry name" value="Protein of unknown function (DUF3299)"/>
    <property type="match status" value="1"/>
</dbReference>
<evidence type="ECO:0000256" key="1">
    <source>
        <dbReference type="SAM" id="SignalP"/>
    </source>
</evidence>
<evidence type="ECO:0000313" key="2">
    <source>
        <dbReference type="EMBL" id="TXF89530.1"/>
    </source>
</evidence>
<dbReference type="EMBL" id="VOXD01000013">
    <property type="protein sequence ID" value="TXF89530.1"/>
    <property type="molecule type" value="Genomic_DNA"/>
</dbReference>
<proteinExistence type="predicted"/>
<protein>
    <recommendedName>
        <fullName evidence="4">DUF3299 domain-containing protein</fullName>
    </recommendedName>
</protein>
<evidence type="ECO:0000313" key="3">
    <source>
        <dbReference type="Proteomes" id="UP000321907"/>
    </source>
</evidence>
<dbReference type="OrthoDB" id="1348500at2"/>
<keyword evidence="3" id="KW-1185">Reference proteome</keyword>
<feature type="signal peptide" evidence="1">
    <location>
        <begin position="1"/>
        <end position="20"/>
    </location>
</feature>
<dbReference type="AlphaFoldDB" id="A0A5C7FTG6"/>
<organism evidence="2 3">
    <name type="scientific">Neolewinella aurantiaca</name>
    <dbReference type="NCBI Taxonomy" id="2602767"/>
    <lineage>
        <taxon>Bacteria</taxon>
        <taxon>Pseudomonadati</taxon>
        <taxon>Bacteroidota</taxon>
        <taxon>Saprospiria</taxon>
        <taxon>Saprospirales</taxon>
        <taxon>Lewinellaceae</taxon>
        <taxon>Neolewinella</taxon>
    </lineage>
</organism>
<name>A0A5C7FTG6_9BACT</name>
<sequence>MRALLLFSALFIFSGSAIQAQDTNLWKTLSKITYEKKFDELLGFKVDVPVFGDDIKALEGEIVEVSGYIVPVEGYKSHTEFVFSAYPYNMCFFCGGAGPETVMEVTSKEPVKYSTDRVKLRGKLLLNSDDINRLMYVLVDAELVKGGMDGK</sequence>
<reference evidence="2 3" key="1">
    <citation type="submission" date="2019-08" db="EMBL/GenBank/DDBJ databases">
        <title>Lewinella sp. strain SSH13 Genome sequencing and assembly.</title>
        <authorList>
            <person name="Kim I."/>
        </authorList>
    </citation>
    <scope>NUCLEOTIDE SEQUENCE [LARGE SCALE GENOMIC DNA]</scope>
    <source>
        <strain evidence="2 3">SSH13</strain>
    </source>
</reference>
<accession>A0A5C7FTG6</accession>
<evidence type="ECO:0008006" key="4">
    <source>
        <dbReference type="Google" id="ProtNLM"/>
    </source>
</evidence>
<dbReference type="Proteomes" id="UP000321907">
    <property type="component" value="Unassembled WGS sequence"/>
</dbReference>
<gene>
    <name evidence="2" type="ORF">FUA23_10010</name>
</gene>
<comment type="caution">
    <text evidence="2">The sequence shown here is derived from an EMBL/GenBank/DDBJ whole genome shotgun (WGS) entry which is preliminary data.</text>
</comment>
<dbReference type="RefSeq" id="WP_147930604.1">
    <property type="nucleotide sequence ID" value="NZ_VOXD01000013.1"/>
</dbReference>
<feature type="chain" id="PRO_5022991633" description="DUF3299 domain-containing protein" evidence="1">
    <location>
        <begin position="21"/>
        <end position="151"/>
    </location>
</feature>